<evidence type="ECO:0000313" key="3">
    <source>
        <dbReference type="Proteomes" id="UP000504635"/>
    </source>
</evidence>
<dbReference type="GO" id="GO:0006139">
    <property type="term" value="P:nucleobase-containing compound metabolic process"/>
    <property type="evidence" value="ECO:0007669"/>
    <property type="project" value="InterPro"/>
</dbReference>
<dbReference type="Gene3D" id="3.30.420.10">
    <property type="entry name" value="Ribonuclease H-like superfamily/Ribonuclease H"/>
    <property type="match status" value="1"/>
</dbReference>
<dbReference type="RefSeq" id="XP_030765325.1">
    <property type="nucleotide sequence ID" value="XM_030909465.1"/>
</dbReference>
<feature type="compositionally biased region" description="Polar residues" evidence="1">
    <location>
        <begin position="262"/>
        <end position="272"/>
    </location>
</feature>
<dbReference type="InterPro" id="IPR002562">
    <property type="entry name" value="3'-5'_exonuclease_dom"/>
</dbReference>
<feature type="domain" description="3'-5' exonuclease" evidence="2">
    <location>
        <begin position="12"/>
        <end position="213"/>
    </location>
</feature>
<evidence type="ECO:0000259" key="2">
    <source>
        <dbReference type="SMART" id="SM00474"/>
    </source>
</evidence>
<dbReference type="RefSeq" id="XP_030765324.1">
    <property type="nucleotide sequence ID" value="XM_030909464.1"/>
</dbReference>
<reference evidence="4 5" key="1">
    <citation type="submission" date="2025-04" db="UniProtKB">
        <authorList>
            <consortium name="RefSeq"/>
        </authorList>
    </citation>
    <scope>IDENTIFICATION</scope>
    <source>
        <tissue evidence="4 5">Gonads</tissue>
    </source>
</reference>
<evidence type="ECO:0000313" key="5">
    <source>
        <dbReference type="RefSeq" id="XP_030765323.1"/>
    </source>
</evidence>
<gene>
    <name evidence="4 5 6 7" type="primary">LOC115889472</name>
</gene>
<dbReference type="RefSeq" id="XP_030765322.1">
    <property type="nucleotide sequence ID" value="XM_030909462.1"/>
</dbReference>
<evidence type="ECO:0000256" key="1">
    <source>
        <dbReference type="SAM" id="MobiDB-lite"/>
    </source>
</evidence>
<feature type="compositionally biased region" description="Basic residues" evidence="1">
    <location>
        <begin position="247"/>
        <end position="261"/>
    </location>
</feature>
<evidence type="ECO:0000313" key="4">
    <source>
        <dbReference type="RefSeq" id="XP_030765322.1"/>
    </source>
</evidence>
<dbReference type="RefSeq" id="XP_030765323.1">
    <property type="nucleotide sequence ID" value="XM_030909463.1"/>
</dbReference>
<protein>
    <submittedName>
        <fullName evidence="4 5">PiRNA biogenesis protein EXD1-like</fullName>
    </submittedName>
</protein>
<dbReference type="Proteomes" id="UP000504635">
    <property type="component" value="Unplaced"/>
</dbReference>
<organism evidence="3 6">
    <name type="scientific">Sitophilus oryzae</name>
    <name type="common">Rice weevil</name>
    <name type="synonym">Curculio oryzae</name>
    <dbReference type="NCBI Taxonomy" id="7048"/>
    <lineage>
        <taxon>Eukaryota</taxon>
        <taxon>Metazoa</taxon>
        <taxon>Ecdysozoa</taxon>
        <taxon>Arthropoda</taxon>
        <taxon>Hexapoda</taxon>
        <taxon>Insecta</taxon>
        <taxon>Pterygota</taxon>
        <taxon>Neoptera</taxon>
        <taxon>Endopterygota</taxon>
        <taxon>Coleoptera</taxon>
        <taxon>Polyphaga</taxon>
        <taxon>Cucujiformia</taxon>
        <taxon>Curculionidae</taxon>
        <taxon>Dryophthorinae</taxon>
        <taxon>Sitophilus</taxon>
    </lineage>
</organism>
<dbReference type="KEGG" id="soy:115889472"/>
<evidence type="ECO:0000313" key="7">
    <source>
        <dbReference type="RefSeq" id="XP_030765325.1"/>
    </source>
</evidence>
<accession>A0A6J2YPW1</accession>
<dbReference type="InterPro" id="IPR012337">
    <property type="entry name" value="RNaseH-like_sf"/>
</dbReference>
<dbReference type="GO" id="GO:0008408">
    <property type="term" value="F:3'-5' exonuclease activity"/>
    <property type="evidence" value="ECO:0007669"/>
    <property type="project" value="InterPro"/>
</dbReference>
<dbReference type="GO" id="GO:0003676">
    <property type="term" value="F:nucleic acid binding"/>
    <property type="evidence" value="ECO:0007669"/>
    <property type="project" value="InterPro"/>
</dbReference>
<dbReference type="PANTHER" id="PTHR46814">
    <property type="entry name" value="EGALITARIAN, ISOFORM B"/>
    <property type="match status" value="1"/>
</dbReference>
<keyword evidence="3" id="KW-1185">Reference proteome</keyword>
<evidence type="ECO:0000313" key="6">
    <source>
        <dbReference type="RefSeq" id="XP_030765324.1"/>
    </source>
</evidence>
<dbReference type="AlphaFoldDB" id="A0A6J2YPW1"/>
<feature type="region of interest" description="Disordered" evidence="1">
    <location>
        <begin position="247"/>
        <end position="274"/>
    </location>
</feature>
<dbReference type="Pfam" id="PF01612">
    <property type="entry name" value="DNA_pol_A_exo1"/>
    <property type="match status" value="1"/>
</dbReference>
<dbReference type="OrthoDB" id="26838at2759"/>
<dbReference type="PANTHER" id="PTHR46814:SF1">
    <property type="entry name" value="EGALITARIAN, ISOFORM B"/>
    <property type="match status" value="1"/>
</dbReference>
<sequence length="298" mass="35118">MSNWKINLLNKTAIIKDVDNCKKATESILCKVPSNIEEDSWPYVKEKQVIGLDCEGVNLGERGELTLIQIVTKEKIYIFDVQECHMMMENGIKDILENNNIIKVVQACRNDVLNLFYQFGVQLNCVFDTQVAHGIITKQNGGGGDFRAGLNLISECYGVPPNPLKIDIKNIYKRNQKYWSERPLTEEMILYAAADVEHLISDNMYKTMLEAIDDRHKFLFKKICMEKTVINQRNNSRSNEQMVRNAYHRQNKNKYRPRGRNYRNQTFETSRNYKPYRDNYRVHKKDRNHYSRVSYRRN</sequence>
<dbReference type="SUPFAM" id="SSF53098">
    <property type="entry name" value="Ribonuclease H-like"/>
    <property type="match status" value="1"/>
</dbReference>
<dbReference type="SMART" id="SM00474">
    <property type="entry name" value="35EXOc"/>
    <property type="match status" value="1"/>
</dbReference>
<dbReference type="InterPro" id="IPR036397">
    <property type="entry name" value="RNaseH_sf"/>
</dbReference>
<name>A0A6J2YPW1_SITOR</name>
<dbReference type="GeneID" id="115889472"/>
<proteinExistence type="predicted"/>